<keyword evidence="3" id="KW-1185">Reference proteome</keyword>
<dbReference type="AlphaFoldDB" id="A0ABD3F473"/>
<evidence type="ECO:0000313" key="3">
    <source>
        <dbReference type="Proteomes" id="UP001632037"/>
    </source>
</evidence>
<proteinExistence type="predicted"/>
<evidence type="ECO:0000256" key="1">
    <source>
        <dbReference type="SAM" id="MobiDB-lite"/>
    </source>
</evidence>
<name>A0ABD3F473_9STRA</name>
<feature type="region of interest" description="Disordered" evidence="1">
    <location>
        <begin position="1"/>
        <end position="35"/>
    </location>
</feature>
<evidence type="ECO:0000313" key="2">
    <source>
        <dbReference type="EMBL" id="KAL3661186.1"/>
    </source>
</evidence>
<organism evidence="2 3">
    <name type="scientific">Phytophthora oleae</name>
    <dbReference type="NCBI Taxonomy" id="2107226"/>
    <lineage>
        <taxon>Eukaryota</taxon>
        <taxon>Sar</taxon>
        <taxon>Stramenopiles</taxon>
        <taxon>Oomycota</taxon>
        <taxon>Peronosporomycetes</taxon>
        <taxon>Peronosporales</taxon>
        <taxon>Peronosporaceae</taxon>
        <taxon>Phytophthora</taxon>
    </lineage>
</organism>
<comment type="caution">
    <text evidence="2">The sequence shown here is derived from an EMBL/GenBank/DDBJ whole genome shotgun (WGS) entry which is preliminary data.</text>
</comment>
<gene>
    <name evidence="2" type="ORF">V7S43_013792</name>
</gene>
<sequence>MHSDVIVAAVQASTDTDDGDVPSPDEDESDAASQRAVIGSTQTHYVAYTCARV</sequence>
<protein>
    <submittedName>
        <fullName evidence="2">Uncharacterized protein</fullName>
    </submittedName>
</protein>
<dbReference type="Proteomes" id="UP001632037">
    <property type="component" value="Unassembled WGS sequence"/>
</dbReference>
<dbReference type="EMBL" id="JBIMZQ010000037">
    <property type="protein sequence ID" value="KAL3661186.1"/>
    <property type="molecule type" value="Genomic_DNA"/>
</dbReference>
<accession>A0ABD3F473</accession>
<feature type="compositionally biased region" description="Acidic residues" evidence="1">
    <location>
        <begin position="15"/>
        <end position="30"/>
    </location>
</feature>
<reference evidence="2 3" key="1">
    <citation type="submission" date="2024-09" db="EMBL/GenBank/DDBJ databases">
        <title>Genome sequencing and assembly of Phytophthora oleae, isolate VK10A, causative agent of rot of olive drupes.</title>
        <authorList>
            <person name="Conti Taguali S."/>
            <person name="Riolo M."/>
            <person name="La Spada F."/>
            <person name="Cacciola S.O."/>
            <person name="Dionisio G."/>
        </authorList>
    </citation>
    <scope>NUCLEOTIDE SEQUENCE [LARGE SCALE GENOMIC DNA]</scope>
    <source>
        <strain evidence="2 3">VK10A</strain>
    </source>
</reference>